<name>A0A4C1YRY4_EUMVA</name>
<dbReference type="AlphaFoldDB" id="A0A4C1YRY4"/>
<protein>
    <submittedName>
        <fullName evidence="1">Uncharacterized protein</fullName>
    </submittedName>
</protein>
<comment type="caution">
    <text evidence="1">The sequence shown here is derived from an EMBL/GenBank/DDBJ whole genome shotgun (WGS) entry which is preliminary data.</text>
</comment>
<evidence type="ECO:0000313" key="1">
    <source>
        <dbReference type="EMBL" id="GBP79016.1"/>
    </source>
</evidence>
<dbReference type="Proteomes" id="UP000299102">
    <property type="component" value="Unassembled WGS sequence"/>
</dbReference>
<accession>A0A4C1YRY4</accession>
<organism evidence="1 2">
    <name type="scientific">Eumeta variegata</name>
    <name type="common">Bagworm moth</name>
    <name type="synonym">Eumeta japonica</name>
    <dbReference type="NCBI Taxonomy" id="151549"/>
    <lineage>
        <taxon>Eukaryota</taxon>
        <taxon>Metazoa</taxon>
        <taxon>Ecdysozoa</taxon>
        <taxon>Arthropoda</taxon>
        <taxon>Hexapoda</taxon>
        <taxon>Insecta</taxon>
        <taxon>Pterygota</taxon>
        <taxon>Neoptera</taxon>
        <taxon>Endopterygota</taxon>
        <taxon>Lepidoptera</taxon>
        <taxon>Glossata</taxon>
        <taxon>Ditrysia</taxon>
        <taxon>Tineoidea</taxon>
        <taxon>Psychidae</taxon>
        <taxon>Oiketicinae</taxon>
        <taxon>Eumeta</taxon>
    </lineage>
</organism>
<evidence type="ECO:0000313" key="2">
    <source>
        <dbReference type="Proteomes" id="UP000299102"/>
    </source>
</evidence>
<sequence length="125" mass="13653">MNIRTIQVVIRDHPVVVISVLTPYWVEIGFLTEGANGATGLMKRIIERDRGGSGPPESSFTGWKALHAIIVTENAPKTYLPRATPLARISRYTRKPYANVGETRAVAVGDTRLRVAPSARTPVTS</sequence>
<gene>
    <name evidence="1" type="ORF">EVAR_63018_1</name>
</gene>
<keyword evidence="2" id="KW-1185">Reference proteome</keyword>
<proteinExistence type="predicted"/>
<dbReference type="EMBL" id="BGZK01001396">
    <property type="protein sequence ID" value="GBP79016.1"/>
    <property type="molecule type" value="Genomic_DNA"/>
</dbReference>
<reference evidence="1 2" key="1">
    <citation type="journal article" date="2019" name="Commun. Biol.">
        <title>The bagworm genome reveals a unique fibroin gene that provides high tensile strength.</title>
        <authorList>
            <person name="Kono N."/>
            <person name="Nakamura H."/>
            <person name="Ohtoshi R."/>
            <person name="Tomita M."/>
            <person name="Numata K."/>
            <person name="Arakawa K."/>
        </authorList>
    </citation>
    <scope>NUCLEOTIDE SEQUENCE [LARGE SCALE GENOMIC DNA]</scope>
</reference>